<keyword evidence="1" id="KW-0456">Lyase</keyword>
<dbReference type="PANTHER" id="PTHR30143:SF0">
    <property type="entry name" value="2-KETO-4-PENTENOATE HYDRATASE"/>
    <property type="match status" value="1"/>
</dbReference>
<accession>A0A848GVH1</accession>
<sequence length="251" mass="26690">MSPVVAAVCEARRSRQPVPAAPLAGLLPDAEAAYAVQDQVARELGWFAPGVPRHWKSGGPSREAVLTHAPMPDAGIWASPARAGAFHLNLRQVEAEVALRLARDVTPAQAAALTHEQAASLVDAMTVAIELVDSRWSDVRQAPALLKLADQQSHGAFVFGAWQPFVARDWAQQDCVVRIGAGAPQAFRGTHTLGDPTWLLPTWLRHVSRHGATVPAGTVVTTGTWCGLLPAQAGDRVHVAFEGIGEAEVQL</sequence>
<dbReference type="EMBL" id="JABBFX010000001">
    <property type="protein sequence ID" value="NML42636.1"/>
    <property type="molecule type" value="Genomic_DNA"/>
</dbReference>
<dbReference type="InterPro" id="IPR011234">
    <property type="entry name" value="Fumarylacetoacetase-like_C"/>
</dbReference>
<dbReference type="GO" id="GO:0005737">
    <property type="term" value="C:cytoplasm"/>
    <property type="evidence" value="ECO:0007669"/>
    <property type="project" value="TreeGrafter"/>
</dbReference>
<dbReference type="InterPro" id="IPR036663">
    <property type="entry name" value="Fumarylacetoacetase_C_sf"/>
</dbReference>
<comment type="caution">
    <text evidence="3">The sequence shown here is derived from an EMBL/GenBank/DDBJ whole genome shotgun (WGS) entry which is preliminary data.</text>
</comment>
<dbReference type="PANTHER" id="PTHR30143">
    <property type="entry name" value="ACID HYDRATASE"/>
    <property type="match status" value="1"/>
</dbReference>
<dbReference type="AlphaFoldDB" id="A0A848GVH1"/>
<keyword evidence="4" id="KW-1185">Reference proteome</keyword>
<evidence type="ECO:0000256" key="1">
    <source>
        <dbReference type="ARBA" id="ARBA00023239"/>
    </source>
</evidence>
<dbReference type="Proteomes" id="UP000541185">
    <property type="component" value="Unassembled WGS sequence"/>
</dbReference>
<dbReference type="Gene3D" id="3.90.850.10">
    <property type="entry name" value="Fumarylacetoacetase-like, C-terminal domain"/>
    <property type="match status" value="1"/>
</dbReference>
<dbReference type="Pfam" id="PF01557">
    <property type="entry name" value="FAA_hydrolase"/>
    <property type="match status" value="1"/>
</dbReference>
<evidence type="ECO:0000259" key="2">
    <source>
        <dbReference type="Pfam" id="PF01557"/>
    </source>
</evidence>
<protein>
    <submittedName>
        <fullName evidence="3">2-keto-4-pentenoate hydratase</fullName>
    </submittedName>
</protein>
<evidence type="ECO:0000313" key="3">
    <source>
        <dbReference type="EMBL" id="NML42636.1"/>
    </source>
</evidence>
<dbReference type="InterPro" id="IPR050772">
    <property type="entry name" value="Hydratase-Decarb/MhpD_sf"/>
</dbReference>
<dbReference type="GO" id="GO:0008684">
    <property type="term" value="F:2-oxopent-4-enoate hydratase activity"/>
    <property type="evidence" value="ECO:0007669"/>
    <property type="project" value="TreeGrafter"/>
</dbReference>
<organism evidence="3 4">
    <name type="scientific">Ramlibacter agri</name>
    <dbReference type="NCBI Taxonomy" id="2728837"/>
    <lineage>
        <taxon>Bacteria</taxon>
        <taxon>Pseudomonadati</taxon>
        <taxon>Pseudomonadota</taxon>
        <taxon>Betaproteobacteria</taxon>
        <taxon>Burkholderiales</taxon>
        <taxon>Comamonadaceae</taxon>
        <taxon>Ramlibacter</taxon>
    </lineage>
</organism>
<name>A0A848GVH1_9BURK</name>
<feature type="domain" description="Fumarylacetoacetase-like C-terminal" evidence="2">
    <location>
        <begin position="92"/>
        <end position="249"/>
    </location>
</feature>
<dbReference type="SUPFAM" id="SSF56529">
    <property type="entry name" value="FAH"/>
    <property type="match status" value="1"/>
</dbReference>
<reference evidence="3 4" key="1">
    <citation type="submission" date="2020-04" db="EMBL/GenBank/DDBJ databases">
        <title>Ramlibacter sp. G-1-2-2 isolated from soil.</title>
        <authorList>
            <person name="Dahal R.H."/>
        </authorList>
    </citation>
    <scope>NUCLEOTIDE SEQUENCE [LARGE SCALE GENOMIC DNA]</scope>
    <source>
        <strain evidence="3 4">G-1-2-2</strain>
    </source>
</reference>
<evidence type="ECO:0000313" key="4">
    <source>
        <dbReference type="Proteomes" id="UP000541185"/>
    </source>
</evidence>
<proteinExistence type="predicted"/>
<gene>
    <name evidence="3" type="ORF">HHL11_02665</name>
</gene>